<evidence type="ECO:0000256" key="12">
    <source>
        <dbReference type="RuleBase" id="RU362042"/>
    </source>
</evidence>
<evidence type="ECO:0000256" key="11">
    <source>
        <dbReference type="PIRSR" id="PIRSR600223-1"/>
    </source>
</evidence>
<keyword evidence="10 12" id="KW-0472">Membrane</keyword>
<dbReference type="Proteomes" id="UP000094463">
    <property type="component" value="Chromosome"/>
</dbReference>
<dbReference type="PANTHER" id="PTHR43390:SF1">
    <property type="entry name" value="CHLOROPLAST PROCESSING PEPTIDASE"/>
    <property type="match status" value="1"/>
</dbReference>
<dbReference type="Gene3D" id="2.10.109.10">
    <property type="entry name" value="Umud Fragment, subunit A"/>
    <property type="match status" value="1"/>
</dbReference>
<dbReference type="AlphaFoldDB" id="A0A1D7QWQ9"/>
<feature type="active site" evidence="11">
    <location>
        <position position="87"/>
    </location>
</feature>
<evidence type="ECO:0000256" key="4">
    <source>
        <dbReference type="ARBA" id="ARBA00013208"/>
    </source>
</evidence>
<dbReference type="GO" id="GO:0005886">
    <property type="term" value="C:plasma membrane"/>
    <property type="evidence" value="ECO:0007669"/>
    <property type="project" value="UniProtKB-SubCell"/>
</dbReference>
<dbReference type="PRINTS" id="PR00727">
    <property type="entry name" value="LEADERPTASE"/>
</dbReference>
<dbReference type="PROSITE" id="PS00761">
    <property type="entry name" value="SPASE_I_3"/>
    <property type="match status" value="1"/>
</dbReference>
<dbReference type="NCBIfam" id="TIGR02227">
    <property type="entry name" value="sigpep_I_bact"/>
    <property type="match status" value="1"/>
</dbReference>
<feature type="active site" evidence="11">
    <location>
        <position position="46"/>
    </location>
</feature>
<feature type="domain" description="Peptidase S26" evidence="13">
    <location>
        <begin position="18"/>
        <end position="181"/>
    </location>
</feature>
<evidence type="ECO:0000256" key="7">
    <source>
        <dbReference type="ARBA" id="ARBA00022692"/>
    </source>
</evidence>
<feature type="transmembrane region" description="Helical" evidence="12">
    <location>
        <begin position="21"/>
        <end position="43"/>
    </location>
</feature>
<dbReference type="EC" id="3.4.21.89" evidence="4 12"/>
<organism evidence="14 15">
    <name type="scientific">Salisediminibacterium beveridgei</name>
    <dbReference type="NCBI Taxonomy" id="632773"/>
    <lineage>
        <taxon>Bacteria</taxon>
        <taxon>Bacillati</taxon>
        <taxon>Bacillota</taxon>
        <taxon>Bacilli</taxon>
        <taxon>Bacillales</taxon>
        <taxon>Bacillaceae</taxon>
        <taxon>Salisediminibacterium</taxon>
    </lineage>
</organism>
<dbReference type="PANTHER" id="PTHR43390">
    <property type="entry name" value="SIGNAL PEPTIDASE I"/>
    <property type="match status" value="1"/>
</dbReference>
<dbReference type="GO" id="GO:0009003">
    <property type="term" value="F:signal peptidase activity"/>
    <property type="evidence" value="ECO:0007669"/>
    <property type="project" value="UniProtKB-EC"/>
</dbReference>
<dbReference type="InterPro" id="IPR036286">
    <property type="entry name" value="LexA/Signal_pep-like_sf"/>
</dbReference>
<dbReference type="EMBL" id="CP012502">
    <property type="protein sequence ID" value="AOM83455.1"/>
    <property type="molecule type" value="Genomic_DNA"/>
</dbReference>
<evidence type="ECO:0000256" key="6">
    <source>
        <dbReference type="ARBA" id="ARBA00022670"/>
    </source>
</evidence>
<evidence type="ECO:0000259" key="13">
    <source>
        <dbReference type="Pfam" id="PF10502"/>
    </source>
</evidence>
<dbReference type="PATRIC" id="fig|632773.3.peg.2210"/>
<dbReference type="SUPFAM" id="SSF51306">
    <property type="entry name" value="LexA/Signal peptidase"/>
    <property type="match status" value="1"/>
</dbReference>
<dbReference type="InterPro" id="IPR000223">
    <property type="entry name" value="Pept_S26A_signal_pept_1"/>
</dbReference>
<dbReference type="CDD" id="cd06530">
    <property type="entry name" value="S26_SPase_I"/>
    <property type="match status" value="1"/>
</dbReference>
<evidence type="ECO:0000256" key="1">
    <source>
        <dbReference type="ARBA" id="ARBA00000677"/>
    </source>
</evidence>
<keyword evidence="8 12" id="KW-0378">Hydrolase</keyword>
<dbReference type="RefSeq" id="WP_069365431.1">
    <property type="nucleotide sequence ID" value="NZ_CP012502.1"/>
</dbReference>
<dbReference type="GO" id="GO:0006465">
    <property type="term" value="P:signal peptide processing"/>
    <property type="evidence" value="ECO:0007669"/>
    <property type="project" value="InterPro"/>
</dbReference>
<reference evidence="14 15" key="1">
    <citation type="submission" date="2015-08" db="EMBL/GenBank/DDBJ databases">
        <title>The complete genome sequence of Bacillus beveridgei MLTeJB.</title>
        <authorList>
            <person name="Hanson T.E."/>
            <person name="Mesa C."/>
            <person name="Basesman S.M."/>
            <person name="Oremland R.S."/>
        </authorList>
    </citation>
    <scope>NUCLEOTIDE SEQUENCE [LARGE SCALE GENOMIC DNA]</scope>
    <source>
        <strain evidence="14 15">MLTeJB</strain>
    </source>
</reference>
<keyword evidence="9 12" id="KW-1133">Transmembrane helix</keyword>
<dbReference type="PROSITE" id="PS00760">
    <property type="entry name" value="SPASE_I_2"/>
    <property type="match status" value="1"/>
</dbReference>
<evidence type="ECO:0000256" key="8">
    <source>
        <dbReference type="ARBA" id="ARBA00022801"/>
    </source>
</evidence>
<dbReference type="OrthoDB" id="9802919at2"/>
<keyword evidence="6 12" id="KW-0645">Protease</keyword>
<dbReference type="InterPro" id="IPR019757">
    <property type="entry name" value="Pept_S26A_signal_pept_1_Lys-AS"/>
</dbReference>
<keyword evidence="5" id="KW-1003">Cell membrane</keyword>
<evidence type="ECO:0000256" key="5">
    <source>
        <dbReference type="ARBA" id="ARBA00022475"/>
    </source>
</evidence>
<proteinExistence type="inferred from homology"/>
<name>A0A1D7QWQ9_9BACI</name>
<dbReference type="Pfam" id="PF10502">
    <property type="entry name" value="Peptidase_S26"/>
    <property type="match status" value="1"/>
</dbReference>
<dbReference type="FunFam" id="2.10.109.10:FF:000008">
    <property type="entry name" value="Signal peptidase I"/>
    <property type="match status" value="1"/>
</dbReference>
<sequence>MYSEKKRNHQYRQNLFLLAKVMVIAGALFILARGLLFSNYIVYGQSMMPTIEDGERIIVNKIGYEVAEPSRFDLIIFHVDDSTDYIKRVIGLPGDHIEYMDDQLFINEEPIEEPFLEDFKKASDERPFTGNFELEEMMFASEVPDDFVFVLGDNRQNSVDSRHIGFVSKEEIVGQANLTFWPIDNFRLIR</sequence>
<dbReference type="InterPro" id="IPR019758">
    <property type="entry name" value="Pept_S26A_signal_pept_1_CS"/>
</dbReference>
<dbReference type="GO" id="GO:0004252">
    <property type="term" value="F:serine-type endopeptidase activity"/>
    <property type="evidence" value="ECO:0007669"/>
    <property type="project" value="InterPro"/>
</dbReference>
<evidence type="ECO:0000313" key="14">
    <source>
        <dbReference type="EMBL" id="AOM83455.1"/>
    </source>
</evidence>
<evidence type="ECO:0000256" key="9">
    <source>
        <dbReference type="ARBA" id="ARBA00022989"/>
    </source>
</evidence>
<keyword evidence="15" id="KW-1185">Reference proteome</keyword>
<comment type="catalytic activity">
    <reaction evidence="1 12">
        <text>Cleavage of hydrophobic, N-terminal signal or leader sequences from secreted and periplasmic proteins.</text>
        <dbReference type="EC" id="3.4.21.89"/>
    </reaction>
</comment>
<evidence type="ECO:0000256" key="2">
    <source>
        <dbReference type="ARBA" id="ARBA00004401"/>
    </source>
</evidence>
<keyword evidence="7 12" id="KW-0812">Transmembrane</keyword>
<dbReference type="STRING" id="632773.BBEV_2097"/>
<evidence type="ECO:0000313" key="15">
    <source>
        <dbReference type="Proteomes" id="UP000094463"/>
    </source>
</evidence>
<dbReference type="KEGG" id="bbev:BBEV_2097"/>
<accession>A0A1D7QWQ9</accession>
<protein>
    <recommendedName>
        <fullName evidence="4 12">Signal peptidase I</fullName>
        <ecNumber evidence="4 12">3.4.21.89</ecNumber>
    </recommendedName>
</protein>
<evidence type="ECO:0000256" key="3">
    <source>
        <dbReference type="ARBA" id="ARBA00009370"/>
    </source>
</evidence>
<comment type="similarity">
    <text evidence="3 12">Belongs to the peptidase S26 family.</text>
</comment>
<gene>
    <name evidence="14" type="primary">lepB-2</name>
    <name evidence="14" type="ORF">BBEV_2097</name>
</gene>
<evidence type="ECO:0000256" key="10">
    <source>
        <dbReference type="ARBA" id="ARBA00023136"/>
    </source>
</evidence>
<dbReference type="InterPro" id="IPR019533">
    <property type="entry name" value="Peptidase_S26"/>
</dbReference>
<comment type="subcellular location">
    <subcellularLocation>
        <location evidence="2">Cell membrane</location>
        <topology evidence="2">Single-pass type II membrane protein</topology>
    </subcellularLocation>
    <subcellularLocation>
        <location evidence="12">Membrane</location>
        <topology evidence="12">Single-pass type II membrane protein</topology>
    </subcellularLocation>
</comment>